<sequence length="234" mass="26253">MRRGMTLAENAETVPKPAEQAIIKETIRDPLVKAVGEWLIQQKPKIHANFNLFLEEIVNSPILDEVPPATQNVAERNAKDILLHKYHSVIHRVLENDIGQYADTLNILSGYLARSNVMASIPAVRDPTPKLLKAIAQEDHLFTGSRVVKHDMPKPKCAGVVTREVLNQMNSFEVTANTRAKSCKPTSQYKSPFAQFPGGTQMETTYQETFHKYDEDARPKVNSVFNVFNAPTCI</sequence>
<dbReference type="KEGG" id="tva:4746133"/>
<reference evidence="1" key="2">
    <citation type="journal article" date="2007" name="Science">
        <title>Draft genome sequence of the sexually transmitted pathogen Trichomonas vaginalis.</title>
        <authorList>
            <person name="Carlton J.M."/>
            <person name="Hirt R.P."/>
            <person name="Silva J.C."/>
            <person name="Delcher A.L."/>
            <person name="Schatz M."/>
            <person name="Zhao Q."/>
            <person name="Wortman J.R."/>
            <person name="Bidwell S.L."/>
            <person name="Alsmark U.C.M."/>
            <person name="Besteiro S."/>
            <person name="Sicheritz-Ponten T."/>
            <person name="Noel C.J."/>
            <person name="Dacks J.B."/>
            <person name="Foster P.G."/>
            <person name="Simillion C."/>
            <person name="Van de Peer Y."/>
            <person name="Miranda-Saavedra D."/>
            <person name="Barton G.J."/>
            <person name="Westrop G.D."/>
            <person name="Mueller S."/>
            <person name="Dessi D."/>
            <person name="Fiori P.L."/>
            <person name="Ren Q."/>
            <person name="Paulsen I."/>
            <person name="Zhang H."/>
            <person name="Bastida-Corcuera F.D."/>
            <person name="Simoes-Barbosa A."/>
            <person name="Brown M.T."/>
            <person name="Hayes R.D."/>
            <person name="Mukherjee M."/>
            <person name="Okumura C.Y."/>
            <person name="Schneider R."/>
            <person name="Smith A.J."/>
            <person name="Vanacova S."/>
            <person name="Villalvazo M."/>
            <person name="Haas B.J."/>
            <person name="Pertea M."/>
            <person name="Feldblyum T.V."/>
            <person name="Utterback T.R."/>
            <person name="Shu C.L."/>
            <person name="Osoegawa K."/>
            <person name="de Jong P.J."/>
            <person name="Hrdy I."/>
            <person name="Horvathova L."/>
            <person name="Zubacova Z."/>
            <person name="Dolezal P."/>
            <person name="Malik S.B."/>
            <person name="Logsdon J.M. Jr."/>
            <person name="Henze K."/>
            <person name="Gupta A."/>
            <person name="Wang C.C."/>
            <person name="Dunne R.L."/>
            <person name="Upcroft J.A."/>
            <person name="Upcroft P."/>
            <person name="White O."/>
            <person name="Salzberg S.L."/>
            <person name="Tang P."/>
            <person name="Chiu C.-H."/>
            <person name="Lee Y.-S."/>
            <person name="Embley T.M."/>
            <person name="Coombs G.H."/>
            <person name="Mottram J.C."/>
            <person name="Tachezy J."/>
            <person name="Fraser-Liggett C.M."/>
            <person name="Johnson P.J."/>
        </authorList>
    </citation>
    <scope>NUCLEOTIDE SEQUENCE [LARGE SCALE GENOMIC DNA]</scope>
    <source>
        <strain evidence="1">G3</strain>
    </source>
</reference>
<evidence type="ECO:0000313" key="2">
    <source>
        <dbReference type="Proteomes" id="UP000001542"/>
    </source>
</evidence>
<evidence type="ECO:0000313" key="1">
    <source>
        <dbReference type="EMBL" id="EAX88473.1"/>
    </source>
</evidence>
<proteinExistence type="predicted"/>
<dbReference type="InParanoid" id="A2G2Y9"/>
<protein>
    <submittedName>
        <fullName evidence="1">Uncharacterized protein</fullName>
    </submittedName>
</protein>
<reference evidence="1" key="1">
    <citation type="submission" date="2006-10" db="EMBL/GenBank/DDBJ databases">
        <authorList>
            <person name="Amadeo P."/>
            <person name="Zhao Q."/>
            <person name="Wortman J."/>
            <person name="Fraser-Liggett C."/>
            <person name="Carlton J."/>
        </authorList>
    </citation>
    <scope>NUCLEOTIDE SEQUENCE</scope>
    <source>
        <strain evidence="1">G3</strain>
    </source>
</reference>
<dbReference type="EMBL" id="DS114305">
    <property type="protein sequence ID" value="EAX88473.1"/>
    <property type="molecule type" value="Genomic_DNA"/>
</dbReference>
<organism evidence="1 2">
    <name type="scientific">Trichomonas vaginalis (strain ATCC PRA-98 / G3)</name>
    <dbReference type="NCBI Taxonomy" id="412133"/>
    <lineage>
        <taxon>Eukaryota</taxon>
        <taxon>Metamonada</taxon>
        <taxon>Parabasalia</taxon>
        <taxon>Trichomonadida</taxon>
        <taxon>Trichomonadidae</taxon>
        <taxon>Trichomonas</taxon>
    </lineage>
</organism>
<gene>
    <name evidence="1" type="ORF">TVAG_042580</name>
</gene>
<accession>A2G2Y9</accession>
<dbReference type="VEuPathDB" id="TrichDB:TVAGG3_0943470"/>
<dbReference type="VEuPathDB" id="TrichDB:TVAG_042580"/>
<name>A2G2Y9_TRIV3</name>
<dbReference type="Proteomes" id="UP000001542">
    <property type="component" value="Unassembled WGS sequence"/>
</dbReference>
<dbReference type="AlphaFoldDB" id="A2G2Y9"/>
<keyword evidence="2" id="KW-1185">Reference proteome</keyword>
<dbReference type="OrthoDB" id="10466494at2759"/>
<dbReference type="RefSeq" id="XP_001301403.1">
    <property type="nucleotide sequence ID" value="XM_001301402.1"/>
</dbReference>